<dbReference type="PANTHER" id="PTHR33116:SF84">
    <property type="entry name" value="RNA-DIRECTED DNA POLYMERASE"/>
    <property type="match status" value="1"/>
</dbReference>
<dbReference type="RefSeq" id="XP_031392210.1">
    <property type="nucleotide sequence ID" value="XM_031536350.1"/>
</dbReference>
<evidence type="ECO:0000259" key="1">
    <source>
        <dbReference type="Pfam" id="PF13966"/>
    </source>
</evidence>
<dbReference type="Proteomes" id="UP000515151">
    <property type="component" value="Chromosome 4"/>
</dbReference>
<keyword evidence="2" id="KW-1185">Reference proteome</keyword>
<reference evidence="2" key="1">
    <citation type="journal article" date="2020" name="Plant Biotechnol. J.">
        <title>The pomegranate (Punica granatum L.) draft genome dissects genetic divergence between soft- and hard-seeded cultivars.</title>
        <authorList>
            <person name="Luo X."/>
            <person name="Li H."/>
            <person name="Wu Z."/>
            <person name="Yao W."/>
            <person name="Zhao P."/>
            <person name="Cao D."/>
            <person name="Yu H."/>
            <person name="Li K."/>
            <person name="Poudel K."/>
            <person name="Zhao D."/>
            <person name="Zhang F."/>
            <person name="Xia X."/>
            <person name="Chen L."/>
            <person name="Wang Q."/>
            <person name="Jing D."/>
            <person name="Cao S."/>
        </authorList>
    </citation>
    <scope>NUCLEOTIDE SEQUENCE [LARGE SCALE GENOMIC DNA]</scope>
    <source>
        <strain evidence="2">cv. Tunisia</strain>
    </source>
</reference>
<protein>
    <submittedName>
        <fullName evidence="3">Uncharacterized protein LOC116204272</fullName>
    </submittedName>
</protein>
<feature type="domain" description="Reverse transcriptase zinc-binding" evidence="1">
    <location>
        <begin position="31"/>
        <end position="115"/>
    </location>
</feature>
<sequence length="208" mass="23619">METIIEGCKSIVPCEGKEDVITWIAHPKGQFIVLSAWNVFRRKAAVNTWHRLICSSPSISRHCFISWLAAGNKLKTLDTVAEWKGGVDITCVYCHGAVDSRDHLYFDCAFSTSIWKTVLHKLGERRIPRVWSFELQRASIKYKGKSLRAAIARSAWHACKYHIWKARNGNIFEGIALSESKVVECIKQDVECRLMGTKGLHQKVRNGC</sequence>
<accession>A0A6P8D6K3</accession>
<name>A0A6P8D6K3_PUNGR</name>
<evidence type="ECO:0000313" key="3">
    <source>
        <dbReference type="RefSeq" id="XP_031392210.1"/>
    </source>
</evidence>
<evidence type="ECO:0000313" key="2">
    <source>
        <dbReference type="Proteomes" id="UP000515151"/>
    </source>
</evidence>
<proteinExistence type="predicted"/>
<dbReference type="Pfam" id="PF13966">
    <property type="entry name" value="zf-RVT"/>
    <property type="match status" value="1"/>
</dbReference>
<dbReference type="PANTHER" id="PTHR33116">
    <property type="entry name" value="REVERSE TRANSCRIPTASE ZINC-BINDING DOMAIN-CONTAINING PROTEIN-RELATED-RELATED"/>
    <property type="match status" value="1"/>
</dbReference>
<dbReference type="InterPro" id="IPR026960">
    <property type="entry name" value="RVT-Znf"/>
</dbReference>
<gene>
    <name evidence="3" type="primary">LOC116204272</name>
</gene>
<dbReference type="OrthoDB" id="1743286at2759"/>
<reference evidence="3" key="2">
    <citation type="submission" date="2025-08" db="UniProtKB">
        <authorList>
            <consortium name="RefSeq"/>
        </authorList>
    </citation>
    <scope>IDENTIFICATION</scope>
    <source>
        <tissue evidence="3">Leaf</tissue>
    </source>
</reference>
<organism evidence="2 3">
    <name type="scientific">Punica granatum</name>
    <name type="common">Pomegranate</name>
    <dbReference type="NCBI Taxonomy" id="22663"/>
    <lineage>
        <taxon>Eukaryota</taxon>
        <taxon>Viridiplantae</taxon>
        <taxon>Streptophyta</taxon>
        <taxon>Embryophyta</taxon>
        <taxon>Tracheophyta</taxon>
        <taxon>Spermatophyta</taxon>
        <taxon>Magnoliopsida</taxon>
        <taxon>eudicotyledons</taxon>
        <taxon>Gunneridae</taxon>
        <taxon>Pentapetalae</taxon>
        <taxon>rosids</taxon>
        <taxon>malvids</taxon>
        <taxon>Myrtales</taxon>
        <taxon>Lythraceae</taxon>
        <taxon>Punica</taxon>
    </lineage>
</organism>
<dbReference type="AlphaFoldDB" id="A0A6P8D6K3"/>
<dbReference type="GeneID" id="116204272"/>